<evidence type="ECO:0000256" key="2">
    <source>
        <dbReference type="ARBA" id="ARBA00022801"/>
    </source>
</evidence>
<evidence type="ECO:0000256" key="1">
    <source>
        <dbReference type="ARBA" id="ARBA00022723"/>
    </source>
</evidence>
<keyword evidence="5" id="KW-0645">Protease</keyword>
<proteinExistence type="predicted"/>
<evidence type="ECO:0000313" key="6">
    <source>
        <dbReference type="Proteomes" id="UP000583800"/>
    </source>
</evidence>
<feature type="active site" description="Proton acceptor" evidence="3">
    <location>
        <position position="146"/>
    </location>
</feature>
<dbReference type="PANTHER" id="PTHR43808">
    <property type="entry name" value="ACETYLORNITHINE DEACETYLASE"/>
    <property type="match status" value="1"/>
</dbReference>
<keyword evidence="6" id="KW-1185">Reference proteome</keyword>
<name>A0A7X0EUG3_9ACTN</name>
<dbReference type="PIRSF" id="PIRSF037238">
    <property type="entry name" value="Carboxypeptidase_G2"/>
    <property type="match status" value="1"/>
</dbReference>
<protein>
    <submittedName>
        <fullName evidence="5">Glutamate carboxypeptidase</fullName>
        <ecNumber evidence="5">3.4.17.11</ecNumber>
    </submittedName>
</protein>
<dbReference type="InterPro" id="IPR050072">
    <property type="entry name" value="Peptidase_M20A"/>
</dbReference>
<keyword evidence="2 5" id="KW-0378">Hydrolase</keyword>
<evidence type="ECO:0000259" key="4">
    <source>
        <dbReference type="Pfam" id="PF07687"/>
    </source>
</evidence>
<feature type="domain" description="Peptidase M20 dimerisation" evidence="4">
    <location>
        <begin position="181"/>
        <end position="274"/>
    </location>
</feature>
<dbReference type="GO" id="GO:0046872">
    <property type="term" value="F:metal ion binding"/>
    <property type="evidence" value="ECO:0007669"/>
    <property type="project" value="UniProtKB-KW"/>
</dbReference>
<dbReference type="InterPro" id="IPR002933">
    <property type="entry name" value="Peptidase_M20"/>
</dbReference>
<organism evidence="5 6">
    <name type="scientific">Nonomuraea muscovyensis</name>
    <dbReference type="NCBI Taxonomy" id="1124761"/>
    <lineage>
        <taxon>Bacteria</taxon>
        <taxon>Bacillati</taxon>
        <taxon>Actinomycetota</taxon>
        <taxon>Actinomycetes</taxon>
        <taxon>Streptosporangiales</taxon>
        <taxon>Streptosporangiaceae</taxon>
        <taxon>Nonomuraea</taxon>
    </lineage>
</organism>
<dbReference type="InterPro" id="IPR036264">
    <property type="entry name" value="Bact_exopeptidase_dim_dom"/>
</dbReference>
<feature type="active site" evidence="3">
    <location>
        <position position="86"/>
    </location>
</feature>
<keyword evidence="5" id="KW-0121">Carboxypeptidase</keyword>
<dbReference type="SUPFAM" id="SSF55031">
    <property type="entry name" value="Bacterial exopeptidase dimerisation domain"/>
    <property type="match status" value="1"/>
</dbReference>
<dbReference type="InterPro" id="IPR017150">
    <property type="entry name" value="Pept_M20_glutamate_carboxypep"/>
</dbReference>
<dbReference type="EC" id="3.4.17.11" evidence="5"/>
<dbReference type="GO" id="GO:0004180">
    <property type="term" value="F:carboxypeptidase activity"/>
    <property type="evidence" value="ECO:0007669"/>
    <property type="project" value="UniProtKB-KW"/>
</dbReference>
<dbReference type="Pfam" id="PF07687">
    <property type="entry name" value="M20_dimer"/>
    <property type="match status" value="1"/>
</dbReference>
<dbReference type="AlphaFoldDB" id="A0A7X0EUG3"/>
<dbReference type="EMBL" id="JACHJB010000001">
    <property type="protein sequence ID" value="MBB6344747.1"/>
    <property type="molecule type" value="Genomic_DNA"/>
</dbReference>
<dbReference type="InterPro" id="IPR011650">
    <property type="entry name" value="Peptidase_M20_dimer"/>
</dbReference>
<dbReference type="CDD" id="cd03885">
    <property type="entry name" value="M20_CPDG2"/>
    <property type="match status" value="1"/>
</dbReference>
<evidence type="ECO:0000313" key="5">
    <source>
        <dbReference type="EMBL" id="MBB6344747.1"/>
    </source>
</evidence>
<dbReference type="Gene3D" id="3.40.630.10">
    <property type="entry name" value="Zn peptidases"/>
    <property type="match status" value="1"/>
</dbReference>
<evidence type="ECO:0000256" key="3">
    <source>
        <dbReference type="PIRSR" id="PIRSR037238-1"/>
    </source>
</evidence>
<keyword evidence="1" id="KW-0479">Metal-binding</keyword>
<sequence length="386" mass="39913">MPIADWTRQALPAMLDDIRTLVELETHSYDKTMLATGLDGLRALVTGRLGRPATEVVRDGGGHGDTWEATYPGTAPGTVLLLCHYDTVWPTGTLAEWPFVLDGDRASGPGVFDMKTGLVQAVWAVRGLRELGLPHPSVRMLFNGDEELGSPFSRPYIEAASDGALATLVFEASADGGRLKTARKGVGVFDVTVTGVEAHAGLDPDAGASAIHAMAEVITRIAASGAPERGTTVNVGLVNGGTGRNVAAGRARACIDVRVGEPAEMARIDAVFAALRAADPRVTVSVSGGWNRPPMAPTPGSRRLFEAATEVAARLGLRLEEVAVGGASDGNFVSALDRPVLDGLGAVGGGAHARHEHVLVEHIPVRTALTAGLVTGLVTGPATGLG</sequence>
<dbReference type="SUPFAM" id="SSF53187">
    <property type="entry name" value="Zn-dependent exopeptidases"/>
    <property type="match status" value="1"/>
</dbReference>
<gene>
    <name evidence="5" type="ORF">FHU36_001256</name>
</gene>
<dbReference type="Proteomes" id="UP000583800">
    <property type="component" value="Unassembled WGS sequence"/>
</dbReference>
<dbReference type="Gene3D" id="3.30.70.360">
    <property type="match status" value="1"/>
</dbReference>
<comment type="caution">
    <text evidence="5">The sequence shown here is derived from an EMBL/GenBank/DDBJ whole genome shotgun (WGS) entry which is preliminary data.</text>
</comment>
<dbReference type="Pfam" id="PF01546">
    <property type="entry name" value="Peptidase_M20"/>
    <property type="match status" value="1"/>
</dbReference>
<dbReference type="PANTHER" id="PTHR43808:SF9">
    <property type="entry name" value="BLL0789 PROTEIN"/>
    <property type="match status" value="1"/>
</dbReference>
<accession>A0A7X0EUG3</accession>
<reference evidence="5 6" key="1">
    <citation type="submission" date="2020-08" db="EMBL/GenBank/DDBJ databases">
        <title>Sequencing the genomes of 1000 actinobacteria strains.</title>
        <authorList>
            <person name="Klenk H.-P."/>
        </authorList>
    </citation>
    <scope>NUCLEOTIDE SEQUENCE [LARGE SCALE GENOMIC DNA]</scope>
    <source>
        <strain evidence="5 6">DSM 45913</strain>
    </source>
</reference>